<name>A0A2C3VRU0_9BACI</name>
<evidence type="ECO:0000256" key="2">
    <source>
        <dbReference type="ARBA" id="ARBA00022643"/>
    </source>
</evidence>
<reference evidence="6 7" key="1">
    <citation type="submission" date="2017-09" db="EMBL/GenBank/DDBJ databases">
        <title>Large-scale bioinformatics analysis of Bacillus genomes uncovers conserved roles of natural products in bacterial physiology.</title>
        <authorList>
            <consortium name="Agbiome Team Llc"/>
            <person name="Bleich R.M."/>
            <person name="Grubbs K.J."/>
            <person name="Santa Maria K.C."/>
            <person name="Allen S.E."/>
            <person name="Farag S."/>
            <person name="Shank E.A."/>
            <person name="Bowers A."/>
        </authorList>
    </citation>
    <scope>NUCLEOTIDE SEQUENCE [LARGE SCALE GENOMIC DNA]</scope>
    <source>
        <strain evidence="6 7">AFS009893</strain>
    </source>
</reference>
<dbReference type="Proteomes" id="UP000219775">
    <property type="component" value="Unassembled WGS sequence"/>
</dbReference>
<dbReference type="InterPro" id="IPR050172">
    <property type="entry name" value="SsuD_RutA_monooxygenase"/>
</dbReference>
<keyword evidence="2" id="KW-0288">FMN</keyword>
<evidence type="ECO:0000313" key="6">
    <source>
        <dbReference type="EMBL" id="PEM66568.1"/>
    </source>
</evidence>
<proteinExistence type="predicted"/>
<organism evidence="6 7">
    <name type="scientific">Bacillus pseudomycoides</name>
    <dbReference type="NCBI Taxonomy" id="64104"/>
    <lineage>
        <taxon>Bacteria</taxon>
        <taxon>Bacillati</taxon>
        <taxon>Bacillota</taxon>
        <taxon>Bacilli</taxon>
        <taxon>Bacillales</taxon>
        <taxon>Bacillaceae</taxon>
        <taxon>Bacillus</taxon>
        <taxon>Bacillus cereus group</taxon>
    </lineage>
</organism>
<feature type="domain" description="Luciferase-like" evidence="5">
    <location>
        <begin position="1"/>
        <end position="314"/>
    </location>
</feature>
<gene>
    <name evidence="6" type="ORF">CN613_22090</name>
</gene>
<evidence type="ECO:0000313" key="7">
    <source>
        <dbReference type="Proteomes" id="UP000219775"/>
    </source>
</evidence>
<dbReference type="SUPFAM" id="SSF51679">
    <property type="entry name" value="Bacterial luciferase-like"/>
    <property type="match status" value="1"/>
</dbReference>
<keyword evidence="3" id="KW-0560">Oxidoreductase</keyword>
<dbReference type="GO" id="GO:0046306">
    <property type="term" value="P:alkanesulfonate catabolic process"/>
    <property type="evidence" value="ECO:0007669"/>
    <property type="project" value="TreeGrafter"/>
</dbReference>
<evidence type="ECO:0000259" key="5">
    <source>
        <dbReference type="Pfam" id="PF00296"/>
    </source>
</evidence>
<dbReference type="Pfam" id="PF00296">
    <property type="entry name" value="Bac_luciferase"/>
    <property type="match status" value="1"/>
</dbReference>
<dbReference type="GO" id="GO:0008726">
    <property type="term" value="F:alkanesulfonate monooxygenase activity"/>
    <property type="evidence" value="ECO:0007669"/>
    <property type="project" value="TreeGrafter"/>
</dbReference>
<sequence>MEFCWALPVMTANKHNYLDLYDKYLEHAQKAEINGFSSTLIVSVPNAFDPWVLATRIGLGTKSIRLLVAQNTNHMLPTYTAKACSTLNALIGNRVDLNIITGSSRITLSRDGRADDHETRYRRTEEFVEIINKLRIGLTTYKGEFFEIEGSELYPKESSEKASRVFIAGSSEAAMSAAAKHGDYYILYASDYNTLSEQFVSAKEMARQNNRTIKCGVLVDVIARRTSLEAWEAAQGLITAASPEQKLLNKMYLNSADSVGLRRYKDCALENNPMIDEYLWAGLSKINPSNAISIVGSYQEVIVALNRFHDIGADYILLTSLLDDSEIDRLGQYVLPYVK</sequence>
<dbReference type="AlphaFoldDB" id="A0A2C3VRU0"/>
<evidence type="ECO:0000256" key="3">
    <source>
        <dbReference type="ARBA" id="ARBA00023002"/>
    </source>
</evidence>
<dbReference type="PANTHER" id="PTHR42847:SF4">
    <property type="entry name" value="ALKANESULFONATE MONOOXYGENASE-RELATED"/>
    <property type="match status" value="1"/>
</dbReference>
<dbReference type="InterPro" id="IPR011251">
    <property type="entry name" value="Luciferase-like_dom"/>
</dbReference>
<accession>A0A2C3VRU0</accession>
<dbReference type="RefSeq" id="WP_097969595.1">
    <property type="nucleotide sequence ID" value="NZ_NUBH01000063.1"/>
</dbReference>
<dbReference type="EMBL" id="NUDP01000089">
    <property type="protein sequence ID" value="PEM66568.1"/>
    <property type="molecule type" value="Genomic_DNA"/>
</dbReference>
<evidence type="ECO:0000256" key="1">
    <source>
        <dbReference type="ARBA" id="ARBA00022630"/>
    </source>
</evidence>
<evidence type="ECO:0000256" key="4">
    <source>
        <dbReference type="ARBA" id="ARBA00023033"/>
    </source>
</evidence>
<keyword evidence="1" id="KW-0285">Flavoprotein</keyword>
<keyword evidence="4" id="KW-0503">Monooxygenase</keyword>
<comment type="caution">
    <text evidence="6">The sequence shown here is derived from an EMBL/GenBank/DDBJ whole genome shotgun (WGS) entry which is preliminary data.</text>
</comment>
<dbReference type="PANTHER" id="PTHR42847">
    <property type="entry name" value="ALKANESULFONATE MONOOXYGENASE"/>
    <property type="match status" value="1"/>
</dbReference>
<dbReference type="Gene3D" id="3.20.20.30">
    <property type="entry name" value="Luciferase-like domain"/>
    <property type="match status" value="1"/>
</dbReference>
<dbReference type="InterPro" id="IPR036661">
    <property type="entry name" value="Luciferase-like_sf"/>
</dbReference>
<protein>
    <submittedName>
        <fullName evidence="6">LLM class flavin-dependent oxidoreductase</fullName>
    </submittedName>
</protein>